<feature type="compositionally biased region" description="Basic residues" evidence="1">
    <location>
        <begin position="520"/>
        <end position="530"/>
    </location>
</feature>
<dbReference type="Proteomes" id="UP000825701">
    <property type="component" value="Chromosome"/>
</dbReference>
<proteinExistence type="predicted"/>
<dbReference type="AlphaFoldDB" id="A0A9E6UNX7"/>
<organism evidence="2 3">
    <name type="scientific">Chenggangzhangella methanolivorans</name>
    <dbReference type="NCBI Taxonomy" id="1437009"/>
    <lineage>
        <taxon>Bacteria</taxon>
        <taxon>Pseudomonadati</taxon>
        <taxon>Pseudomonadota</taxon>
        <taxon>Alphaproteobacteria</taxon>
        <taxon>Hyphomicrobiales</taxon>
        <taxon>Methylopilaceae</taxon>
        <taxon>Chenggangzhangella</taxon>
    </lineage>
</organism>
<sequence>MRALLYPAANTIHRPLKDVYADKTTIERCHTQHHVRAIRQTGEGAWVDYHQTLSRVKTLTGRARDGKVYDEFRHPSLDEVVASGPLQGPVPNHGHLLWNVRTKTDLGDHTRTGLADDPKAAPYFCFSLRADDAAGVRATASTLPLDVLLLDLTRLGRMRLGLNWRQRVKDLTTRIETAYRGIGVLALTDDPWSFDAVRFDALAIETKSRPRVRRDPCPSEVVFAAHSAIAASGTTPPAQWRGCERVFVEGYGGDLVNEVERLRALAAKATEANDLRGAETARQVIGRLRRAASLPASLGAFSEYVREEMGSAVAAEQVAAYRITTQVAELSEPGSPLSQLAFEDLNASISGARALQEKVERTTPMSSLVETAARRFLGSSSKCLFVFRSDLIAEVAYDDLVSRIPELEPRIESGMIHFTDVPGALDIASLPDGERNQFYRMILVGPTRAQLLGWMTKPWLPKEMLVLLDLDTMRAVSRDAQRLAQYEEFEPFQPRLRRLAQKTLETSSQLGGLQSGSIISRRRPRTSRSP</sequence>
<dbReference type="KEGG" id="cmet:K6K41_19890"/>
<dbReference type="RefSeq" id="WP_261402121.1">
    <property type="nucleotide sequence ID" value="NZ_CP081869.1"/>
</dbReference>
<evidence type="ECO:0000313" key="3">
    <source>
        <dbReference type="Proteomes" id="UP000825701"/>
    </source>
</evidence>
<protein>
    <submittedName>
        <fullName evidence="2">Uncharacterized protein</fullName>
    </submittedName>
</protein>
<evidence type="ECO:0000256" key="1">
    <source>
        <dbReference type="SAM" id="MobiDB-lite"/>
    </source>
</evidence>
<accession>A0A9E6UNX7</accession>
<keyword evidence="3" id="KW-1185">Reference proteome</keyword>
<gene>
    <name evidence="2" type="ORF">K6K41_19890</name>
</gene>
<dbReference type="EMBL" id="CP081869">
    <property type="protein sequence ID" value="QZN99089.1"/>
    <property type="molecule type" value="Genomic_DNA"/>
</dbReference>
<reference evidence="2" key="1">
    <citation type="submission" date="2021-08" db="EMBL/GenBank/DDBJ databases">
        <authorList>
            <person name="Zhang H."/>
            <person name="Xu M."/>
            <person name="Yu Z."/>
            <person name="Yang L."/>
            <person name="Cai Y."/>
        </authorList>
    </citation>
    <scope>NUCLEOTIDE SEQUENCE</scope>
    <source>
        <strain evidence="2">CHL1</strain>
    </source>
</reference>
<evidence type="ECO:0000313" key="2">
    <source>
        <dbReference type="EMBL" id="QZN99089.1"/>
    </source>
</evidence>
<feature type="compositionally biased region" description="Low complexity" evidence="1">
    <location>
        <begin position="507"/>
        <end position="519"/>
    </location>
</feature>
<feature type="region of interest" description="Disordered" evidence="1">
    <location>
        <begin position="507"/>
        <end position="530"/>
    </location>
</feature>
<name>A0A9E6UNX7_9HYPH</name>